<feature type="region of interest" description="Disordered" evidence="1">
    <location>
        <begin position="832"/>
        <end position="866"/>
    </location>
</feature>
<feature type="compositionally biased region" description="Basic residues" evidence="1">
    <location>
        <begin position="914"/>
        <end position="930"/>
    </location>
</feature>
<dbReference type="OrthoDB" id="6355980at2759"/>
<feature type="region of interest" description="Disordered" evidence="1">
    <location>
        <begin position="1236"/>
        <end position="1281"/>
    </location>
</feature>
<dbReference type="Proteomes" id="UP000000305">
    <property type="component" value="Unassembled WGS sequence"/>
</dbReference>
<feature type="region of interest" description="Disordered" evidence="1">
    <location>
        <begin position="1299"/>
        <end position="1336"/>
    </location>
</feature>
<feature type="compositionally biased region" description="Basic residues" evidence="1">
    <location>
        <begin position="1309"/>
        <end position="1320"/>
    </location>
</feature>
<feature type="compositionally biased region" description="Polar residues" evidence="1">
    <location>
        <begin position="853"/>
        <end position="865"/>
    </location>
</feature>
<feature type="compositionally biased region" description="Polar residues" evidence="1">
    <location>
        <begin position="590"/>
        <end position="612"/>
    </location>
</feature>
<evidence type="ECO:0000313" key="2">
    <source>
        <dbReference type="EMBL" id="EFX71384.1"/>
    </source>
</evidence>
<dbReference type="HOGENOM" id="CLU_258719_0_0_1"/>
<gene>
    <name evidence="2" type="ORF">DAPPUDRAFT_308906</name>
</gene>
<dbReference type="EMBL" id="GL732610">
    <property type="protein sequence ID" value="EFX71384.1"/>
    <property type="molecule type" value="Genomic_DNA"/>
</dbReference>
<evidence type="ECO:0000313" key="3">
    <source>
        <dbReference type="Proteomes" id="UP000000305"/>
    </source>
</evidence>
<feature type="compositionally biased region" description="Polar residues" evidence="1">
    <location>
        <begin position="1111"/>
        <end position="1131"/>
    </location>
</feature>
<feature type="region of interest" description="Disordered" evidence="1">
    <location>
        <begin position="1110"/>
        <end position="1224"/>
    </location>
</feature>
<feature type="region of interest" description="Disordered" evidence="1">
    <location>
        <begin position="1044"/>
        <end position="1095"/>
    </location>
</feature>
<evidence type="ECO:0000256" key="1">
    <source>
        <dbReference type="SAM" id="MobiDB-lite"/>
    </source>
</evidence>
<keyword evidence="3" id="KW-1185">Reference proteome</keyword>
<proteinExistence type="predicted"/>
<feature type="region of interest" description="Disordered" evidence="1">
    <location>
        <begin position="585"/>
        <end position="612"/>
    </location>
</feature>
<feature type="region of interest" description="Disordered" evidence="1">
    <location>
        <begin position="898"/>
        <end position="930"/>
    </location>
</feature>
<feature type="compositionally biased region" description="Low complexity" evidence="1">
    <location>
        <begin position="953"/>
        <end position="963"/>
    </location>
</feature>
<feature type="compositionally biased region" description="Basic and acidic residues" evidence="1">
    <location>
        <begin position="1050"/>
        <end position="1066"/>
    </location>
</feature>
<sequence length="1336" mass="150464">MEDEERIVAKRRVYDLLARFEKDDFKLSDFNPEAELQEPMHIPSQLFSALKHCQQHCIYDMSFKILRYLIENQQVGKQFLWKMFVNFLQKDCAFFLPLVSEFKKVFFKSQKVHHDELLLFHTVLLLNKEMYDKAYQEACNFTARELSIETSYCETAKAASSALLMGYKTILDYRTMDTGDDEMLHVIKESFQLLFTKKTFEPLFAEPYTYILMKLKLQKEAEAFLEKYVEKESKGNFGVSGALHALNIIKLHIPKASPKLTISFLEMIANRDIGNSKILDLCKHYLHTLNSATCSISDNESDCGSDAGLISFAPEPNGLNKCLELIMCFLDVYVKHVPSAVIKEGWSIMAEILKRICLQEAEDCFQSIINLWHNERKKWWPCFRLPHYGLPSTLPPDDAEFYSNKGFVCYVLESQYHPFVVSLMEHQGCHLLKSLMEQLHHAKIKFDSHIEALQTAMEPVIPVPLVSKPIVPQMTVNSPQTQMTPSLSKFNAIDADAIAVEYPKMMATSKMGKNDYIRVGKIHPNTRKLLKLDISNMIAKRYKKRRTIRVQNKSLRMTRAWRSATISTCSVRSFESLDSSLDEWEHGDNNVMTDESLSQDGGNDSTSKWCQPNPCQQTVSMLAKKRWTTFVNHGRWGSFTVDDDESDEYTPPSSDDEDSYSDEFDDEFQDSDGEGDTPEVISNNYPASIPSSYPSVSPASSVSGCFTPVLQFSDFPNPPRDVIPNGDHCRFVEFDSFSVCSNGMKGEIDISVAQAIRKLDMDIHASTYLAEPAEIDHGDEYVVEAEIVIPEEALVQSPNRSASNFNNRSFSRDFEVSSPDMFAFFSEDEDKDIFGEDQEGNRNNDDNHREKMNSTIHQETSSPVASTPYVVSTPLAVSTPITVGTNKNKMKILKSKAKRLRNASQNKTNEQTHSSKRSTPGRKKKSKRRVSKSYRWDISLVDRVLKESLKESLLSQDKSSSTSNFAQLPTVETETATEEEACNQPGTYNHGIVEETLLPIAGPSTVKSSPPKAKRISSIYLPSSSVWASDHVTAPLAVSSPKIVRKRKEEKKVDVKSKKARLENATKNETNQQPTSDSRSSVRKKKSKSGVSESRDWQLALLDRVLKESESLLSEDQPSTSNSKQPTTNETVPPIAVTSTKKKGQNKTKKDINLPSASVSTSDPDPIASKTVRKKKEEKKVDVKSKKVPLRNATRNETNHPSASDSRSSRRKKKSEPGVSESSDWQLALLDRVLKETLTSKEKPSTSKKSKKPLKEKTLRPTAVNSAKQNSKPKKAVAKGNSLGDASAAFDVENVGISLQMKPGDGQSKPRRVTARKCHVRERDPDYLSASEGDSV</sequence>
<protein>
    <submittedName>
        <fullName evidence="2">Uncharacterized protein</fullName>
    </submittedName>
</protein>
<feature type="compositionally biased region" description="Polar residues" evidence="1">
    <location>
        <begin position="902"/>
        <end position="912"/>
    </location>
</feature>
<dbReference type="KEGG" id="dpx:DAPPUDRAFT_308906"/>
<accession>E9HA83</accession>
<reference evidence="2 3" key="1">
    <citation type="journal article" date="2011" name="Science">
        <title>The ecoresponsive genome of Daphnia pulex.</title>
        <authorList>
            <person name="Colbourne J.K."/>
            <person name="Pfrender M.E."/>
            <person name="Gilbert D."/>
            <person name="Thomas W.K."/>
            <person name="Tucker A."/>
            <person name="Oakley T.H."/>
            <person name="Tokishita S."/>
            <person name="Aerts A."/>
            <person name="Arnold G.J."/>
            <person name="Basu M.K."/>
            <person name="Bauer D.J."/>
            <person name="Caceres C.E."/>
            <person name="Carmel L."/>
            <person name="Casola C."/>
            <person name="Choi J.H."/>
            <person name="Detter J.C."/>
            <person name="Dong Q."/>
            <person name="Dusheyko S."/>
            <person name="Eads B.D."/>
            <person name="Frohlich T."/>
            <person name="Geiler-Samerotte K.A."/>
            <person name="Gerlach D."/>
            <person name="Hatcher P."/>
            <person name="Jogdeo S."/>
            <person name="Krijgsveld J."/>
            <person name="Kriventseva E.V."/>
            <person name="Kultz D."/>
            <person name="Laforsch C."/>
            <person name="Lindquist E."/>
            <person name="Lopez J."/>
            <person name="Manak J.R."/>
            <person name="Muller J."/>
            <person name="Pangilinan J."/>
            <person name="Patwardhan R.P."/>
            <person name="Pitluck S."/>
            <person name="Pritham E.J."/>
            <person name="Rechtsteiner A."/>
            <person name="Rho M."/>
            <person name="Rogozin I.B."/>
            <person name="Sakarya O."/>
            <person name="Salamov A."/>
            <person name="Schaack S."/>
            <person name="Shapiro H."/>
            <person name="Shiga Y."/>
            <person name="Skalitzky C."/>
            <person name="Smith Z."/>
            <person name="Souvorov A."/>
            <person name="Sung W."/>
            <person name="Tang Z."/>
            <person name="Tsuchiya D."/>
            <person name="Tu H."/>
            <person name="Vos H."/>
            <person name="Wang M."/>
            <person name="Wolf Y.I."/>
            <person name="Yamagata H."/>
            <person name="Yamada T."/>
            <person name="Ye Y."/>
            <person name="Shaw J.R."/>
            <person name="Andrews J."/>
            <person name="Crease T.J."/>
            <person name="Tang H."/>
            <person name="Lucas S.M."/>
            <person name="Robertson H.M."/>
            <person name="Bork P."/>
            <person name="Koonin E.V."/>
            <person name="Zdobnov E.M."/>
            <person name="Grigoriev I.V."/>
            <person name="Lynch M."/>
            <person name="Boore J.L."/>
        </authorList>
    </citation>
    <scope>NUCLEOTIDE SEQUENCE [LARGE SCALE GENOMIC DNA]</scope>
</reference>
<name>E9HA83_DAPPU</name>
<feature type="compositionally biased region" description="Basic and acidic residues" evidence="1">
    <location>
        <begin position="1236"/>
        <end position="1245"/>
    </location>
</feature>
<feature type="region of interest" description="Disordered" evidence="1">
    <location>
        <begin position="641"/>
        <end position="686"/>
    </location>
</feature>
<dbReference type="InParanoid" id="E9HA83"/>
<feature type="compositionally biased region" description="Acidic residues" evidence="1">
    <location>
        <begin position="641"/>
        <end position="677"/>
    </location>
</feature>
<feature type="compositionally biased region" description="Basic and acidic residues" evidence="1">
    <location>
        <begin position="839"/>
        <end position="852"/>
    </location>
</feature>
<feature type="region of interest" description="Disordered" evidence="1">
    <location>
        <begin position="953"/>
        <end position="977"/>
    </location>
</feature>
<organism evidence="2 3">
    <name type="scientific">Daphnia pulex</name>
    <name type="common">Water flea</name>
    <dbReference type="NCBI Taxonomy" id="6669"/>
    <lineage>
        <taxon>Eukaryota</taxon>
        <taxon>Metazoa</taxon>
        <taxon>Ecdysozoa</taxon>
        <taxon>Arthropoda</taxon>
        <taxon>Crustacea</taxon>
        <taxon>Branchiopoda</taxon>
        <taxon>Diplostraca</taxon>
        <taxon>Cladocera</taxon>
        <taxon>Anomopoda</taxon>
        <taxon>Daphniidae</taxon>
        <taxon>Daphnia</taxon>
    </lineage>
</organism>